<reference evidence="1 2" key="1">
    <citation type="submission" date="2020-10" db="EMBL/GenBank/DDBJ databases">
        <title>Connecting structure to function with the recovery of over 1000 high-quality activated sludge metagenome-assembled genomes encoding full-length rRNA genes using long-read sequencing.</title>
        <authorList>
            <person name="Singleton C.M."/>
            <person name="Petriglieri F."/>
            <person name="Kristensen J.M."/>
            <person name="Kirkegaard R.H."/>
            <person name="Michaelsen T.Y."/>
            <person name="Andersen M.H."/>
            <person name="Karst S.M."/>
            <person name="Dueholm M.S."/>
            <person name="Nielsen P.H."/>
            <person name="Albertsen M."/>
        </authorList>
    </citation>
    <scope>NUCLEOTIDE SEQUENCE [LARGE SCALE GENOMIC DNA]</scope>
    <source>
        <strain evidence="1">EsbW_18-Q3-R4-48_BATAC.463</strain>
    </source>
</reference>
<protein>
    <submittedName>
        <fullName evidence="1">Uncharacterized protein</fullName>
    </submittedName>
</protein>
<organism evidence="1 2">
    <name type="scientific">Candidatus Dechloromonas phosphorivorans</name>
    <dbReference type="NCBI Taxonomy" id="2899244"/>
    <lineage>
        <taxon>Bacteria</taxon>
        <taxon>Pseudomonadati</taxon>
        <taxon>Pseudomonadota</taxon>
        <taxon>Betaproteobacteria</taxon>
        <taxon>Rhodocyclales</taxon>
        <taxon>Azonexaceae</taxon>
        <taxon>Dechloromonas</taxon>
    </lineage>
</organism>
<evidence type="ECO:0000313" key="1">
    <source>
        <dbReference type="EMBL" id="MBK7413861.1"/>
    </source>
</evidence>
<name>A0A935K7R4_9RHOO</name>
<dbReference type="AlphaFoldDB" id="A0A935K7R4"/>
<dbReference type="Proteomes" id="UP000739411">
    <property type="component" value="Unassembled WGS sequence"/>
</dbReference>
<dbReference type="EMBL" id="JADJMS010000003">
    <property type="protein sequence ID" value="MBK7413861.1"/>
    <property type="molecule type" value="Genomic_DNA"/>
</dbReference>
<evidence type="ECO:0000313" key="2">
    <source>
        <dbReference type="Proteomes" id="UP000739411"/>
    </source>
</evidence>
<comment type="caution">
    <text evidence="1">The sequence shown here is derived from an EMBL/GenBank/DDBJ whole genome shotgun (WGS) entry which is preliminary data.</text>
</comment>
<proteinExistence type="predicted"/>
<accession>A0A935K7R4</accession>
<gene>
    <name evidence="1" type="ORF">IPJ38_00740</name>
</gene>
<sequence>MHLTASEIFTSVREELLGEALSSPGLLADLANLERYVAETYSARSFIELLQNADDAEATRLKSNATVNG</sequence>